<evidence type="ECO:0000256" key="2">
    <source>
        <dbReference type="RuleBase" id="RU366034"/>
    </source>
</evidence>
<dbReference type="GO" id="GO:0010333">
    <property type="term" value="F:terpene synthase activity"/>
    <property type="evidence" value="ECO:0007669"/>
    <property type="project" value="InterPro"/>
</dbReference>
<dbReference type="SUPFAM" id="SSF48576">
    <property type="entry name" value="Terpenoid synthases"/>
    <property type="match status" value="1"/>
</dbReference>
<name>A0A1W7D239_9ACTN</name>
<protein>
    <recommendedName>
        <fullName evidence="2">Terpene synthase</fullName>
        <ecNumber evidence="2">4.2.3.-</ecNumber>
    </recommendedName>
</protein>
<feature type="compositionally biased region" description="Gly residues" evidence="3">
    <location>
        <begin position="331"/>
        <end position="345"/>
    </location>
</feature>
<reference evidence="4 5" key="1">
    <citation type="submission" date="2017-05" db="EMBL/GenBank/DDBJ databases">
        <title>Complete genome sequence of Streptomyces sp. SCSIO 03032 revealed the diverse biosynthetic pathways for its bioactive secondary metabolites.</title>
        <authorList>
            <person name="Ma L."/>
            <person name="Zhu Y."/>
            <person name="Zhang W."/>
            <person name="Zhang G."/>
            <person name="Tian X."/>
            <person name="Zhang S."/>
            <person name="Zhang C."/>
        </authorList>
    </citation>
    <scope>NUCLEOTIDE SEQUENCE [LARGE SCALE GENOMIC DNA]</scope>
    <source>
        <strain evidence="4 5">SCSIO 03032</strain>
    </source>
</reference>
<dbReference type="AlphaFoldDB" id="A0A1W7D239"/>
<evidence type="ECO:0000313" key="4">
    <source>
        <dbReference type="EMBL" id="ARQ71141.1"/>
    </source>
</evidence>
<feature type="compositionally biased region" description="Pro residues" evidence="3">
    <location>
        <begin position="354"/>
        <end position="368"/>
    </location>
</feature>
<dbReference type="SFLD" id="SFLDS00005">
    <property type="entry name" value="Isoprenoid_Synthase_Type_I"/>
    <property type="match status" value="1"/>
</dbReference>
<keyword evidence="2" id="KW-0479">Metal-binding</keyword>
<sequence>MPQDVSFFLPFQPRTNPEADRARERHLGWAAGLGLVRGAPALRRYRGWLLTELAATAYPDARGADLDLVTDAVCLGFPLDDQFAGPAGRQPDRAARLCTELAAIPYRAPDARLLLDLPVTRAYRDVWRRSAEGMSPAWRHRAAGHLTRFFRAYVTEALNRSLGVRLTEASYLAVRRDAVGTAPCFDLIERAGHFEVPPAAYWSREVRTLTRCAGDIVLLCNDVHSVEREEAGGDPHNLLLVRQRALRCSRAEAIGHVAALVEERARLFGTVAGRLPGLCRDLRLDAAGGAAVAAYADGLRSWMAANGRWGALSGRYAPEGAPGAGEDDGDGAPGGRGAPGGGPGITGPAAGRVPPAPPGPPARSAPVA</sequence>
<dbReference type="SMR" id="A0A1W7D239"/>
<evidence type="ECO:0000256" key="1">
    <source>
        <dbReference type="ARBA" id="ARBA00023239"/>
    </source>
</evidence>
<dbReference type="InterPro" id="IPR008949">
    <property type="entry name" value="Isoprenoid_synthase_dom_sf"/>
</dbReference>
<dbReference type="EMBL" id="CP021121">
    <property type="protein sequence ID" value="ARQ71141.1"/>
    <property type="molecule type" value="Genomic_DNA"/>
</dbReference>
<keyword evidence="5" id="KW-1185">Reference proteome</keyword>
<evidence type="ECO:0000313" key="5">
    <source>
        <dbReference type="Proteomes" id="UP000194218"/>
    </source>
</evidence>
<proteinExistence type="inferred from homology"/>
<dbReference type="GO" id="GO:0046872">
    <property type="term" value="F:metal ion binding"/>
    <property type="evidence" value="ECO:0007669"/>
    <property type="project" value="UniProtKB-KW"/>
</dbReference>
<evidence type="ECO:0000256" key="3">
    <source>
        <dbReference type="SAM" id="MobiDB-lite"/>
    </source>
</evidence>
<dbReference type="Gene3D" id="1.10.600.10">
    <property type="entry name" value="Farnesyl Diphosphate Synthase"/>
    <property type="match status" value="1"/>
</dbReference>
<dbReference type="Proteomes" id="UP000194218">
    <property type="component" value="Chromosome"/>
</dbReference>
<dbReference type="KEGG" id="smao:CAG99_22035"/>
<organism evidence="4 5">
    <name type="scientific">Streptomyces marincola</name>
    <dbReference type="NCBI Taxonomy" id="2878388"/>
    <lineage>
        <taxon>Bacteria</taxon>
        <taxon>Bacillati</taxon>
        <taxon>Actinomycetota</taxon>
        <taxon>Actinomycetes</taxon>
        <taxon>Kitasatosporales</taxon>
        <taxon>Streptomycetaceae</taxon>
        <taxon>Streptomyces</taxon>
    </lineage>
</organism>
<comment type="cofactor">
    <cofactor evidence="2">
        <name>Mg(2+)</name>
        <dbReference type="ChEBI" id="CHEBI:18420"/>
    </cofactor>
</comment>
<gene>
    <name evidence="4" type="ORF">CAG99_22035</name>
</gene>
<dbReference type="Pfam" id="PF19086">
    <property type="entry name" value="Terpene_syn_C_2"/>
    <property type="match status" value="1"/>
</dbReference>
<keyword evidence="2" id="KW-0460">Magnesium</keyword>
<keyword evidence="1 2" id="KW-0456">Lyase</keyword>
<accession>A0A1W7D239</accession>
<dbReference type="PANTHER" id="PTHR35201">
    <property type="entry name" value="TERPENE SYNTHASE"/>
    <property type="match status" value="1"/>
</dbReference>
<dbReference type="PANTHER" id="PTHR35201:SF4">
    <property type="entry name" value="BETA-PINACENE SYNTHASE-RELATED"/>
    <property type="match status" value="1"/>
</dbReference>
<feature type="region of interest" description="Disordered" evidence="3">
    <location>
        <begin position="318"/>
        <end position="368"/>
    </location>
</feature>
<dbReference type="OrthoDB" id="3676909at2"/>
<dbReference type="InterPro" id="IPR034686">
    <property type="entry name" value="Terpene_cyclase-like_2"/>
</dbReference>
<comment type="similarity">
    <text evidence="2">Belongs to the terpene synthase family.</text>
</comment>
<dbReference type="RefSeq" id="WP_086160982.1">
    <property type="nucleotide sequence ID" value="NZ_CP021121.1"/>
</dbReference>
<dbReference type="SFLD" id="SFLDG01020">
    <property type="entry name" value="Terpene_Cyclase_Like_2"/>
    <property type="match status" value="1"/>
</dbReference>
<dbReference type="EC" id="4.2.3.-" evidence="2"/>